<accession>A0A433QW26</accession>
<dbReference type="AlphaFoldDB" id="A0A433QW26"/>
<evidence type="ECO:0000256" key="1">
    <source>
        <dbReference type="SAM" id="MobiDB-lite"/>
    </source>
</evidence>
<protein>
    <submittedName>
        <fullName evidence="2">Uncharacterized protein</fullName>
    </submittedName>
</protein>
<evidence type="ECO:0000313" key="2">
    <source>
        <dbReference type="EMBL" id="RUS33917.1"/>
    </source>
</evidence>
<dbReference type="Proteomes" id="UP000274822">
    <property type="component" value="Unassembled WGS sequence"/>
</dbReference>
<feature type="region of interest" description="Disordered" evidence="1">
    <location>
        <begin position="563"/>
        <end position="596"/>
    </location>
</feature>
<proteinExistence type="predicted"/>
<comment type="caution">
    <text evidence="2">The sequence shown here is derived from an EMBL/GenBank/DDBJ whole genome shotgun (WGS) entry which is preliminary data.</text>
</comment>
<name>A0A433QW26_9FUNG</name>
<sequence length="596" mass="68136">MLPDINAPGYTYFLNTPCKDWDALQYHEAWKDANLVIDKATVTRAFNKQVQLVLEHSSDLQKQNAERLLQEFKKLTGCVYFYCLCEMDSKIGGRVDNFWLNNLSNNIIDHVRSKVKALKVKALKADQFLTIAAQANEQTKLYAASTTKDAELFFDGKLDQLDATTVRNKRKAEDGRVVAKTSVAEGDGDLVPEAIAQRSKRVALGESDEQMGDNNCSTTALGLASALRKYCTKTATSPHDPAHDFILDLSPSSKIQGEFGEQWDQLVADRPDVVRKAYHTEIESIITHLFGQSGQRRLPVDLSQARTKWNTLRSLPVLENSGEFSYAEGDWEKIRRWIERATGQLLLQLKLITFWFHRHSLDAFESQRNPLQQNDCFEREWFGNYIVPLFEGVLKLDGSCRTREISVLATQRRRNRNKDVLIQQVERGHMADLLCIYEQYEVACALACGGPHAYSITKMASDEFNLPRMMKDMLDDLQSKFRDSVRDGSRLYILGIQTYMTTVRIYLMEKHEVYRLHLLKAFTLPLTYSAYHNLRGALRWAWNVRGMVNALLLELNADFDDNDGLETPPRAQPNDMETKESLIKNSKKKGQRIDNA</sequence>
<evidence type="ECO:0000313" key="3">
    <source>
        <dbReference type="Proteomes" id="UP000274822"/>
    </source>
</evidence>
<reference evidence="2 3" key="1">
    <citation type="journal article" date="2018" name="New Phytol.">
        <title>Phylogenomics of Endogonaceae and evolution of mycorrhizas within Mucoromycota.</title>
        <authorList>
            <person name="Chang Y."/>
            <person name="Desiro A."/>
            <person name="Na H."/>
            <person name="Sandor L."/>
            <person name="Lipzen A."/>
            <person name="Clum A."/>
            <person name="Barry K."/>
            <person name="Grigoriev I.V."/>
            <person name="Martin F.M."/>
            <person name="Stajich J.E."/>
            <person name="Smith M.E."/>
            <person name="Bonito G."/>
            <person name="Spatafora J.W."/>
        </authorList>
    </citation>
    <scope>NUCLEOTIDE SEQUENCE [LARGE SCALE GENOMIC DNA]</scope>
    <source>
        <strain evidence="2 3">AD002</strain>
    </source>
</reference>
<organism evidence="2 3">
    <name type="scientific">Jimgerdemannia flammicorona</name>
    <dbReference type="NCBI Taxonomy" id="994334"/>
    <lineage>
        <taxon>Eukaryota</taxon>
        <taxon>Fungi</taxon>
        <taxon>Fungi incertae sedis</taxon>
        <taxon>Mucoromycota</taxon>
        <taxon>Mucoromycotina</taxon>
        <taxon>Endogonomycetes</taxon>
        <taxon>Endogonales</taxon>
        <taxon>Endogonaceae</taxon>
        <taxon>Jimgerdemannia</taxon>
    </lineage>
</organism>
<gene>
    <name evidence="2" type="ORF">BC938DRAFT_483259</name>
</gene>
<keyword evidence="3" id="KW-1185">Reference proteome</keyword>
<dbReference type="EMBL" id="RBNJ01000841">
    <property type="protein sequence ID" value="RUS33917.1"/>
    <property type="molecule type" value="Genomic_DNA"/>
</dbReference>